<keyword evidence="1" id="KW-0732">Signal</keyword>
<name>A0A315ZGR5_SEDFL</name>
<accession>A0A315ZGR5</accession>
<dbReference type="Pfam" id="PF18962">
    <property type="entry name" value="Por_Secre_tail"/>
    <property type="match status" value="1"/>
</dbReference>
<dbReference type="RefSeq" id="WP_109615570.1">
    <property type="nucleotide sequence ID" value="NZ_QGDO01000001.1"/>
</dbReference>
<evidence type="ECO:0000256" key="1">
    <source>
        <dbReference type="SAM" id="SignalP"/>
    </source>
</evidence>
<comment type="caution">
    <text evidence="3">The sequence shown here is derived from an EMBL/GenBank/DDBJ whole genome shotgun (WGS) entry which is preliminary data.</text>
</comment>
<sequence>MKLHLPSGLLVCCLFLLSIGLSTPSIAQIPDCRDSNDPNLNTVFDEDYRSIEFIFDVSMNSFPDISDFLVDFPEFELKNAEASDPDTLVGLWTGGNDIPVLSNYNLHISCSDDFPNGYSENASRFPNEMAGHPSVISWRIFEYEIDGDDCELVDVCDNQPINCPVAGDNNTNTTFTDEYTSVEFIFATPLPDISAFLNANPTFELKNAVPSDPDTLLGTWNGGNNIPVLPDFNIHISCSEDFEGGYASGDDRFPNEDAGHPQLTMYKIFEYERSNNGICELTDICDNAPLNCPDTDDPNVNTIYSDEYRSIVFIFKTAELTSAIENSFTSNLDNVMITRVDGTGQPNALGDSVEVKGIWGGDNNLPINDGTSDYNLHLSCSEDFEDEGYSTDSDRFPNKNGVNHPAVANYMIFKYKEDGDGLCELNKECSNITDPLEVLNCPVDGDNNVNTSFVDEYYSIEFIFDDSDSEFTQDIQDSFEAQLENEMIIRIDGNGNQDPMGDSILVKGVWDDGNDLPINDGTSDYNLHLSCSEDFDGGFSDNDDRFPQEDEDHPPVLMYKIFKYTSDKDGNCELDKTCDNAPLNCPVDGDENVNTIYTEEYFSIKFIFDDTNGEFTTDIENSFSNQLDNVMITRVDGEGNPDIMGDSVEVKGIWGGGNDLPINDGDDDYNLHLSCSDDFPDGYSDSDGRFPNQDAGHPKVTMYEIYEYQRDKDGNCELKKSCDNIPLLCPETNDPNPAQNIAEDKYLSVFVKFNTSLANLDQDIIDSFTAEGFSVTQDPGNVNLTIVQGTTTKKKFDVDGEEFEYECGKDNFETGYSFDGKFPIQGTHPQINIINVWEYEDKGDGIVKVKQCEIDCLTPDDLNDPNDDLNDGFVEDFHTDESINEYRSYEMAFENEFGFITLVTGTIQSGNDVVVDDSLSTTPIHISCSDPFTDGYGTKGGPIQANGDQKLVYFKFWKYKRESNGACKIEVCRECEEQTPPPSGPPMPSELISFYAKEMDLGVVLNWETASEINSSYFEVQHSHDGINFKNIGIEEASGSSEIIRAYDFLHTEPVMGINFYRLKKVDLDGSYEYSTVYALRVNETFKNLLLYPVPTSSKVSVKNLRLKTKSEVQVVIYNNLGMPVMNAIIAPNSSEIDTSLLPDGTYSIQLNYGHKQETLRMVKQASMKK</sequence>
<feature type="chain" id="PRO_5016269773" evidence="1">
    <location>
        <begin position="28"/>
        <end position="1170"/>
    </location>
</feature>
<reference evidence="3 4" key="1">
    <citation type="submission" date="2018-03" db="EMBL/GenBank/DDBJ databases">
        <title>Genomic Encyclopedia of Archaeal and Bacterial Type Strains, Phase II (KMG-II): from individual species to whole genera.</title>
        <authorList>
            <person name="Goeker M."/>
        </authorList>
    </citation>
    <scope>NUCLEOTIDE SEQUENCE [LARGE SCALE GENOMIC DNA]</scope>
    <source>
        <strain evidence="3 4">DSM 28229</strain>
    </source>
</reference>
<feature type="domain" description="Secretion system C-terminal sorting" evidence="2">
    <location>
        <begin position="1091"/>
        <end position="1159"/>
    </location>
</feature>
<evidence type="ECO:0000313" key="3">
    <source>
        <dbReference type="EMBL" id="PWJ44048.1"/>
    </source>
</evidence>
<organism evidence="3 4">
    <name type="scientific">Sediminitomix flava</name>
    <dbReference type="NCBI Taxonomy" id="379075"/>
    <lineage>
        <taxon>Bacteria</taxon>
        <taxon>Pseudomonadati</taxon>
        <taxon>Bacteroidota</taxon>
        <taxon>Cytophagia</taxon>
        <taxon>Cytophagales</taxon>
        <taxon>Flammeovirgaceae</taxon>
        <taxon>Sediminitomix</taxon>
    </lineage>
</organism>
<gene>
    <name evidence="3" type="ORF">BC781_101398</name>
</gene>
<feature type="signal peptide" evidence="1">
    <location>
        <begin position="1"/>
        <end position="27"/>
    </location>
</feature>
<dbReference type="Proteomes" id="UP000245535">
    <property type="component" value="Unassembled WGS sequence"/>
</dbReference>
<dbReference type="InterPro" id="IPR026444">
    <property type="entry name" value="Secre_tail"/>
</dbReference>
<dbReference type="AlphaFoldDB" id="A0A315ZGR5"/>
<evidence type="ECO:0000313" key="4">
    <source>
        <dbReference type="Proteomes" id="UP000245535"/>
    </source>
</evidence>
<evidence type="ECO:0000259" key="2">
    <source>
        <dbReference type="Pfam" id="PF18962"/>
    </source>
</evidence>
<dbReference type="NCBIfam" id="TIGR04183">
    <property type="entry name" value="Por_Secre_tail"/>
    <property type="match status" value="1"/>
</dbReference>
<dbReference type="EMBL" id="QGDO01000001">
    <property type="protein sequence ID" value="PWJ44048.1"/>
    <property type="molecule type" value="Genomic_DNA"/>
</dbReference>
<protein>
    <submittedName>
        <fullName evidence="3">Putative secreted protein (Por secretion system target)</fullName>
    </submittedName>
</protein>
<proteinExistence type="predicted"/>
<keyword evidence="4" id="KW-1185">Reference proteome</keyword>
<dbReference type="OrthoDB" id="1443240at2"/>